<dbReference type="EMBL" id="CP086136">
    <property type="protein sequence ID" value="UEM16580.1"/>
    <property type="molecule type" value="Genomic_DNA"/>
</dbReference>
<proteinExistence type="predicted"/>
<evidence type="ECO:0000313" key="2">
    <source>
        <dbReference type="EMBL" id="UEM16580.1"/>
    </source>
</evidence>
<dbReference type="AlphaFoldDB" id="A0A939M652"/>
<dbReference type="Gene3D" id="3.40.140.120">
    <property type="match status" value="1"/>
</dbReference>
<dbReference type="EMBL" id="JAGEMI010000001">
    <property type="protein sequence ID" value="MBO1863802.1"/>
    <property type="molecule type" value="Genomic_DNA"/>
</dbReference>
<dbReference type="NCBIfam" id="TIGR01537">
    <property type="entry name" value="portal_HK97"/>
    <property type="match status" value="1"/>
</dbReference>
<accession>A0A939M652</accession>
<dbReference type="KEGG" id="bban:J4G43_021620"/>
<organism evidence="1">
    <name type="scientific">Bradyrhizobium barranii subsp. barranii</name>
    <dbReference type="NCBI Taxonomy" id="2823807"/>
    <lineage>
        <taxon>Bacteria</taxon>
        <taxon>Pseudomonadati</taxon>
        <taxon>Pseudomonadota</taxon>
        <taxon>Alphaproteobacteria</taxon>
        <taxon>Hyphomicrobiales</taxon>
        <taxon>Nitrobacteraceae</taxon>
        <taxon>Bradyrhizobium</taxon>
        <taxon>Bradyrhizobium barranii</taxon>
    </lineage>
</organism>
<sequence>MSIASRLKSFLGIETKAAPSLADGSGFYFDLFGASPTLAGVTVTARSAMTCAPVACAVRSISEAAGSLPLHVYKKLPDGGKEKATDHPLYKLLHDAPNSWTPAALFRTQLMADALLQPHGSFALINRVDGGKPAELIRLDPQTQSVAVDTSDVEPTYKLNGREIDGADLIHIPTPAYDARKGLVGEGRNAIALALVLERHASRLFGNAARPSGVLSLKGNATPETVATAKASWQASQGGDKSGGTAVLPLDASWQPLTFNSVDSQFLEMRTYAVAEIARLFRVPLHMLMQVDRAQPRSIESIGQEFLSQALLPRLKSFEQELELKLLTPEERDQFAIEFNIDGFARADLLARAQALSVTVSARILNPNEARQIGFGLPAYEGGDVFENFNTSSAHAGGALNTGGANDSQKEAA</sequence>
<dbReference type="Proteomes" id="UP000664702">
    <property type="component" value="Chromosome"/>
</dbReference>
<protein>
    <submittedName>
        <fullName evidence="1">Phage portal protein</fullName>
    </submittedName>
</protein>
<dbReference type="InterPro" id="IPR006427">
    <property type="entry name" value="Portal_HK97"/>
</dbReference>
<gene>
    <name evidence="2" type="ORF">J4G43_021620</name>
    <name evidence="1" type="ORF">J4G43_23670</name>
</gene>
<dbReference type="InterPro" id="IPR006944">
    <property type="entry name" value="Phage/GTA_portal"/>
</dbReference>
<dbReference type="RefSeq" id="WP_208086217.1">
    <property type="nucleotide sequence ID" value="NZ_CP086136.1"/>
</dbReference>
<dbReference type="Pfam" id="PF04860">
    <property type="entry name" value="Phage_portal"/>
    <property type="match status" value="1"/>
</dbReference>
<reference evidence="1" key="1">
    <citation type="submission" date="2021-03" db="EMBL/GenBank/DDBJ databases">
        <title>Whole Genome Sequence of Bradyrhizobium sp. Strain 144S4.</title>
        <authorList>
            <person name="Bromfield E.S.P."/>
            <person name="Cloutier S."/>
        </authorList>
    </citation>
    <scope>NUCLEOTIDE SEQUENCE [LARGE SCALE GENOMIC DNA]</scope>
    <source>
        <strain evidence="1">144S4</strain>
    </source>
</reference>
<evidence type="ECO:0000313" key="3">
    <source>
        <dbReference type="Proteomes" id="UP000664702"/>
    </source>
</evidence>
<name>A0A939M652_9BRAD</name>
<evidence type="ECO:0000313" key="1">
    <source>
        <dbReference type="EMBL" id="MBO1863802.1"/>
    </source>
</evidence>
<dbReference type="Gene3D" id="3.30.1120.70">
    <property type="match status" value="1"/>
</dbReference>
<dbReference type="Gene3D" id="1.20.1270.210">
    <property type="match status" value="1"/>
</dbReference>
<reference evidence="2 3" key="2">
    <citation type="journal article" date="2022" name="Int. J. Syst. Evol. Microbiol.">
        <title>Strains of Bradyrhizobium barranii sp. nov. associated with legumes native to Canada are symbionts of soybeans and belong to different subspecies (subsp. barranii subsp. nov. and subsp. apii subsp. nov.) and symbiovars (sv. glycinearum and sv. septentrionale).</title>
        <authorList>
            <person name="Bromfield E.S.P."/>
            <person name="Cloutier S."/>
            <person name="Wasai-Hara S."/>
            <person name="Minamisawa K."/>
        </authorList>
    </citation>
    <scope>NUCLEOTIDE SEQUENCE [LARGE SCALE GENOMIC DNA]</scope>
    <source>
        <strain evidence="2 3">144S4</strain>
    </source>
</reference>